<protein>
    <recommendedName>
        <fullName evidence="6">Late embryogenesis abundant protein LEA-2 subgroup domain-containing protein</fullName>
    </recommendedName>
</protein>
<dbReference type="InterPro" id="IPR004864">
    <property type="entry name" value="LEA_2"/>
</dbReference>
<dbReference type="Proteomes" id="UP000594263">
    <property type="component" value="Unplaced"/>
</dbReference>
<dbReference type="Gramene" id="Kaladp0022s0131.1.v1.1">
    <property type="protein sequence ID" value="Kaladp0022s0131.1.v1.1"/>
    <property type="gene ID" value="Kaladp0022s0131.v1.1"/>
</dbReference>
<evidence type="ECO:0000256" key="2">
    <source>
        <dbReference type="ARBA" id="ARBA00022692"/>
    </source>
</evidence>
<evidence type="ECO:0000256" key="3">
    <source>
        <dbReference type="ARBA" id="ARBA00022989"/>
    </source>
</evidence>
<dbReference type="PANTHER" id="PTHR31234">
    <property type="entry name" value="LATE EMBRYOGENESIS ABUNDANT (LEA) HYDROXYPROLINE-RICH GLYCOPROTEIN FAMILY"/>
    <property type="match status" value="1"/>
</dbReference>
<feature type="domain" description="Late embryogenesis abundant protein LEA-2 subgroup" evidence="6">
    <location>
        <begin position="107"/>
        <end position="205"/>
    </location>
</feature>
<organism evidence="7 8">
    <name type="scientific">Kalanchoe fedtschenkoi</name>
    <name type="common">Lavender scallops</name>
    <name type="synonym">South American air plant</name>
    <dbReference type="NCBI Taxonomy" id="63787"/>
    <lineage>
        <taxon>Eukaryota</taxon>
        <taxon>Viridiplantae</taxon>
        <taxon>Streptophyta</taxon>
        <taxon>Embryophyta</taxon>
        <taxon>Tracheophyta</taxon>
        <taxon>Spermatophyta</taxon>
        <taxon>Magnoliopsida</taxon>
        <taxon>eudicotyledons</taxon>
        <taxon>Gunneridae</taxon>
        <taxon>Pentapetalae</taxon>
        <taxon>Saxifragales</taxon>
        <taxon>Crassulaceae</taxon>
        <taxon>Kalanchoe</taxon>
    </lineage>
</organism>
<dbReference type="AlphaFoldDB" id="A0A7N0ZRR8"/>
<dbReference type="GO" id="GO:0005886">
    <property type="term" value="C:plasma membrane"/>
    <property type="evidence" value="ECO:0007669"/>
    <property type="project" value="TreeGrafter"/>
</dbReference>
<evidence type="ECO:0000256" key="4">
    <source>
        <dbReference type="ARBA" id="ARBA00023136"/>
    </source>
</evidence>
<dbReference type="InterPro" id="IPR044839">
    <property type="entry name" value="NDR1-like"/>
</dbReference>
<dbReference type="GO" id="GO:0098542">
    <property type="term" value="P:defense response to other organism"/>
    <property type="evidence" value="ECO:0007669"/>
    <property type="project" value="InterPro"/>
</dbReference>
<name>A0A7N0ZRR8_KALFE</name>
<dbReference type="Pfam" id="PF03168">
    <property type="entry name" value="LEA_2"/>
    <property type="match status" value="1"/>
</dbReference>
<reference evidence="7" key="1">
    <citation type="submission" date="2021-01" db="UniProtKB">
        <authorList>
            <consortium name="EnsemblPlants"/>
        </authorList>
    </citation>
    <scope>IDENTIFICATION</scope>
</reference>
<keyword evidence="4 5" id="KW-0472">Membrane</keyword>
<dbReference type="Gene3D" id="2.60.40.1820">
    <property type="match status" value="1"/>
</dbReference>
<dbReference type="PANTHER" id="PTHR31234:SF8">
    <property type="entry name" value="EXPRESSED PROTEIN"/>
    <property type="match status" value="1"/>
</dbReference>
<sequence length="228" mass="24746">MTTESGSHRRGGGPSNYHHYRPRSSSSASFKGCCCCLFLLLSFLLLLALAIFLILFLAVKPKKPQFDLQQVAVQYLGITGTTTSNIPSPAAATASVSLNFKMWFTAVNPNKVGIKYGESRFTVIYRGIPLGRAVVPGFYQPAHSERELQTTVVVDRVSLAQADAANLLKDATDNDRVELRILGEVPAKIRIMDFTSPGIQVSVDCAIAISPTKKALTYKQCGFDGLSV</sequence>
<accession>A0A7N0ZRR8</accession>
<keyword evidence="2 5" id="KW-0812">Transmembrane</keyword>
<evidence type="ECO:0000256" key="1">
    <source>
        <dbReference type="ARBA" id="ARBA00004167"/>
    </source>
</evidence>
<comment type="subcellular location">
    <subcellularLocation>
        <location evidence="1">Membrane</location>
        <topology evidence="1">Single-pass membrane protein</topology>
    </subcellularLocation>
</comment>
<dbReference type="EnsemblPlants" id="Kaladp0022s0131.1.v1.1">
    <property type="protein sequence ID" value="Kaladp0022s0131.1.v1.1"/>
    <property type="gene ID" value="Kaladp0022s0131.v1.1"/>
</dbReference>
<keyword evidence="3 5" id="KW-1133">Transmembrane helix</keyword>
<keyword evidence="8" id="KW-1185">Reference proteome</keyword>
<dbReference type="SUPFAM" id="SSF117070">
    <property type="entry name" value="LEA14-like"/>
    <property type="match status" value="1"/>
</dbReference>
<feature type="transmembrane region" description="Helical" evidence="5">
    <location>
        <begin position="29"/>
        <end position="59"/>
    </location>
</feature>
<evidence type="ECO:0000256" key="5">
    <source>
        <dbReference type="SAM" id="Phobius"/>
    </source>
</evidence>
<dbReference type="OMA" id="ESRFTIM"/>
<evidence type="ECO:0000313" key="8">
    <source>
        <dbReference type="Proteomes" id="UP000594263"/>
    </source>
</evidence>
<evidence type="ECO:0000259" key="6">
    <source>
        <dbReference type="Pfam" id="PF03168"/>
    </source>
</evidence>
<proteinExistence type="predicted"/>
<evidence type="ECO:0000313" key="7">
    <source>
        <dbReference type="EnsemblPlants" id="Kaladp0022s0131.1.v1.1"/>
    </source>
</evidence>